<feature type="domain" description="Alpha galactosidase C-terminal" evidence="17">
    <location>
        <begin position="1030"/>
        <end position="1105"/>
    </location>
</feature>
<keyword evidence="6" id="KW-0732">Signal</keyword>
<evidence type="ECO:0000256" key="12">
    <source>
        <dbReference type="ARBA" id="ARBA00023295"/>
    </source>
</evidence>
<keyword evidence="13" id="KW-0040">ANK repeat</keyword>
<comment type="caution">
    <text evidence="18">The sequence shown here is derived from an EMBL/GenBank/DDBJ whole genome shotgun (WGS) entry which is preliminary data.</text>
</comment>
<dbReference type="GO" id="GO:0019377">
    <property type="term" value="P:glycolipid catabolic process"/>
    <property type="evidence" value="ECO:0007669"/>
    <property type="project" value="UniProtKB-ARBA"/>
</dbReference>
<dbReference type="PANTHER" id="PTHR11452">
    <property type="entry name" value="ALPHA-GALACTOSIDASE/ALPHA-N-ACETYLGALACTOSAMINIDASE"/>
    <property type="match status" value="1"/>
</dbReference>
<dbReference type="SMART" id="SM00248">
    <property type="entry name" value="ANK"/>
    <property type="match status" value="3"/>
</dbReference>
<dbReference type="InterPro" id="IPR013785">
    <property type="entry name" value="Aldolase_TIM"/>
</dbReference>
<feature type="repeat" description="ANK" evidence="13">
    <location>
        <begin position="150"/>
        <end position="182"/>
    </location>
</feature>
<dbReference type="InterPro" id="IPR036770">
    <property type="entry name" value="Ankyrin_rpt-contain_sf"/>
</dbReference>
<dbReference type="InterPro" id="IPR035373">
    <property type="entry name" value="Melibiase/NAGA_C"/>
</dbReference>
<evidence type="ECO:0000256" key="7">
    <source>
        <dbReference type="ARBA" id="ARBA00022801"/>
    </source>
</evidence>
<evidence type="ECO:0000256" key="3">
    <source>
        <dbReference type="ARBA" id="ARBA00009743"/>
    </source>
</evidence>
<dbReference type="InterPro" id="IPR002110">
    <property type="entry name" value="Ankyrin_rpt"/>
</dbReference>
<evidence type="ECO:0000256" key="2">
    <source>
        <dbReference type="ARBA" id="ARBA00004371"/>
    </source>
</evidence>
<dbReference type="InterPro" id="IPR041233">
    <property type="entry name" value="Melibiase_C"/>
</dbReference>
<sequence>MCTAKNFIKTNPLTGNETLEAKTLSTSTREGSKDTETPDIRVQSWKSTDESKNTRADLYHLGIEMCSATKTALKFPTRNSVFRRISEERMAAQKDDGKLKPEDKSARRRKQSLSLDPQLLLQWAATYNDVDTLKNVVEGTKVDLNAPGVDGSYALHRAASTGSFECLQYLVTKGAQLEVRDKEGSSPLDAAVYEGEFDCARFLIEKGASISHIKDGFTDRNLRKKTFVTKQLLKAMPALSEAVFLCLFSTILQQVYSLNNGLAITPPMGWMSWERFRCVTDCEKDPKNCISERLYMEMADAMYFGGYSNVGYKYICIDDCWTDMNRTKDGRLQADPKRFPNGIKKLADYVHARGLKLGIYADYGIKTCAGYPGSIHHIKKDAQTFADWGVDYLKLDGCYANPKEMDKGYPKFAKALNKTGRPIVFSCSWPAYQVFMGMKPNYKKIAKHCNLWRNYGDIQDSFQSLVNIFSWYGDNQDDMIPVAGSGNWNDPDMLIIGNFGLSYEQSKLQFALWAILASPLLMSNDLRDIDARSRGILLNTEIIAVNQDKLGKQGKRVVQNKKSFTEVWVRPLSDCGSVAVVLLSLRSDLPSDVEASFSDVGISTKSACARDLFAHQQLGMYNESFTARVNPSGVAMVKLTPICEKKKKSLKKKRGKGKESHKRSCCMIIVPSRGEWEISLRLRVPCIKQSRDFLAQKLNMADSHWVFAAVILVILVTFPNKDAVVGLDNGLALTPPMGWMDWERFRCNIDCNKDPENCISEHLIKQMADHLAEDGYRDAGYEYVSIDDCWSNKKRDSSGNLQPNSTRFPSGMKALADYLHSKRLKLGMYADYGFLTCAGYPGSIDHIEQDAQTFASWEVDYLKVDGCYADPALFDVGYPKFTQALNATGRPILLSCEWPDYQSRAGIKPDYAAIARNCNTWRNYQDVQDSWNSVLGILDHFAENQDTFVAAAGPGHWNDPDMLVIGDFGLNYEQSKAQFALWSILAAPLIMSNDLRNISKEATDILLNREVIAVDQDKLGKMGRRVFAEKDLEVWSRALSDGSVAAVLFNRNAGSAQEIKADFELIGLTSKTASVRDLFACEDLGQFTNFFSAKVNPSGVVMVKLSPVKDALF</sequence>
<dbReference type="EC" id="3.2.1.-" evidence="14"/>
<comment type="subcellular location">
    <subcellularLocation>
        <location evidence="2">Lysosome</location>
    </subcellularLocation>
</comment>
<dbReference type="SUPFAM" id="SSF51445">
    <property type="entry name" value="(Trans)glycosidases"/>
    <property type="match status" value="2"/>
</dbReference>
<dbReference type="PROSITE" id="PS00512">
    <property type="entry name" value="ALPHA_GALACTOSIDASE"/>
    <property type="match status" value="1"/>
</dbReference>
<dbReference type="FunFam" id="2.60.40.1180:FF:000008">
    <property type="entry name" value="Alpha-galactosidase"/>
    <property type="match status" value="1"/>
</dbReference>
<keyword evidence="8" id="KW-0443">Lipid metabolism</keyword>
<dbReference type="PRINTS" id="PR00740">
    <property type="entry name" value="GLHYDRLASE27"/>
</dbReference>
<dbReference type="GO" id="GO:0016020">
    <property type="term" value="C:membrane"/>
    <property type="evidence" value="ECO:0007669"/>
    <property type="project" value="GOC"/>
</dbReference>
<dbReference type="GO" id="GO:0016139">
    <property type="term" value="P:glycoside catabolic process"/>
    <property type="evidence" value="ECO:0007669"/>
    <property type="project" value="TreeGrafter"/>
</dbReference>
<feature type="compositionally biased region" description="Basic and acidic residues" evidence="15">
    <location>
        <begin position="89"/>
        <end position="105"/>
    </location>
</feature>
<keyword evidence="11" id="KW-0458">Lysosome</keyword>
<dbReference type="GO" id="GO:0009311">
    <property type="term" value="P:oligosaccharide metabolic process"/>
    <property type="evidence" value="ECO:0007669"/>
    <property type="project" value="TreeGrafter"/>
</dbReference>
<dbReference type="PANTHER" id="PTHR11452:SF83">
    <property type="entry name" value="ALPHA-GALACTOSIDASE"/>
    <property type="match status" value="1"/>
</dbReference>
<dbReference type="InterPro" id="IPR017853">
    <property type="entry name" value="GH"/>
</dbReference>
<evidence type="ECO:0000256" key="15">
    <source>
        <dbReference type="SAM" id="MobiDB-lite"/>
    </source>
</evidence>
<comment type="similarity">
    <text evidence="3 14">Belongs to the glycosyl hydrolase 27 family.</text>
</comment>
<feature type="compositionally biased region" description="Polar residues" evidence="15">
    <location>
        <begin position="18"/>
        <end position="29"/>
    </location>
</feature>
<evidence type="ECO:0000256" key="5">
    <source>
        <dbReference type="ARBA" id="ARBA00012755"/>
    </source>
</evidence>
<dbReference type="SUPFAM" id="SSF48403">
    <property type="entry name" value="Ankyrin repeat"/>
    <property type="match status" value="1"/>
</dbReference>
<dbReference type="InterPro" id="IPR002241">
    <property type="entry name" value="Glyco_hydro_27"/>
</dbReference>
<keyword evidence="19" id="KW-1185">Reference proteome</keyword>
<dbReference type="GO" id="GO:0004557">
    <property type="term" value="F:alpha-galactosidase activity"/>
    <property type="evidence" value="ECO:0007669"/>
    <property type="project" value="UniProtKB-EC"/>
</dbReference>
<feature type="repeat" description="ANK" evidence="13">
    <location>
        <begin position="183"/>
        <end position="215"/>
    </location>
</feature>
<evidence type="ECO:0000313" key="19">
    <source>
        <dbReference type="Proteomes" id="UP001159428"/>
    </source>
</evidence>
<dbReference type="EMBL" id="CALNXJ010000032">
    <property type="protein sequence ID" value="CAH3138626.1"/>
    <property type="molecule type" value="Genomic_DNA"/>
</dbReference>
<evidence type="ECO:0000256" key="11">
    <source>
        <dbReference type="ARBA" id="ARBA00023228"/>
    </source>
</evidence>
<gene>
    <name evidence="18" type="ORF">PMEA_00018526</name>
</gene>
<feature type="domain" description="Alpha galactosidase A C-terminal" evidence="16">
    <location>
        <begin position="551"/>
        <end position="633"/>
    </location>
</feature>
<feature type="region of interest" description="Disordered" evidence="15">
    <location>
        <begin position="18"/>
        <end position="48"/>
    </location>
</feature>
<keyword evidence="7 14" id="KW-0378">Hydrolase</keyword>
<organism evidence="18 19">
    <name type="scientific">Pocillopora meandrina</name>
    <dbReference type="NCBI Taxonomy" id="46732"/>
    <lineage>
        <taxon>Eukaryota</taxon>
        <taxon>Metazoa</taxon>
        <taxon>Cnidaria</taxon>
        <taxon>Anthozoa</taxon>
        <taxon>Hexacorallia</taxon>
        <taxon>Scleractinia</taxon>
        <taxon>Astrocoeniina</taxon>
        <taxon>Pocilloporidae</taxon>
        <taxon>Pocillopora</taxon>
    </lineage>
</organism>
<dbReference type="Pfam" id="PF17801">
    <property type="entry name" value="Melibiase_C"/>
    <property type="match status" value="1"/>
</dbReference>
<protein>
    <recommendedName>
        <fullName evidence="5 14">Alpha-galactosidase</fullName>
        <ecNumber evidence="14">3.2.1.-</ecNumber>
    </recommendedName>
</protein>
<comment type="subunit">
    <text evidence="4 14">Homodimer.</text>
</comment>
<dbReference type="Gene3D" id="2.60.40.1180">
    <property type="entry name" value="Golgi alpha-mannosidase II"/>
    <property type="match status" value="2"/>
</dbReference>
<feature type="region of interest" description="Disordered" evidence="15">
    <location>
        <begin position="89"/>
        <end position="111"/>
    </location>
</feature>
<dbReference type="CDD" id="cd14792">
    <property type="entry name" value="GH27"/>
    <property type="match status" value="2"/>
</dbReference>
<dbReference type="Pfam" id="PF12796">
    <property type="entry name" value="Ank_2"/>
    <property type="match status" value="1"/>
</dbReference>
<comment type="catalytic activity">
    <reaction evidence="1">
        <text>Hydrolysis of terminal, non-reducing alpha-D-galactose residues in alpha-D-galactosides, including galactose oligosaccharides, galactomannans and galactolipids.</text>
        <dbReference type="EC" id="3.2.1.22"/>
    </reaction>
</comment>
<evidence type="ECO:0000256" key="1">
    <source>
        <dbReference type="ARBA" id="ARBA00001255"/>
    </source>
</evidence>
<dbReference type="GO" id="GO:0005764">
    <property type="term" value="C:lysosome"/>
    <property type="evidence" value="ECO:0007669"/>
    <property type="project" value="UniProtKB-SubCell"/>
</dbReference>
<keyword evidence="9 14" id="KW-1015">Disulfide bond</keyword>
<dbReference type="InterPro" id="IPR013780">
    <property type="entry name" value="Glyco_hydro_b"/>
</dbReference>
<name>A0AAU9X845_9CNID</name>
<evidence type="ECO:0000259" key="16">
    <source>
        <dbReference type="Pfam" id="PF17450"/>
    </source>
</evidence>
<proteinExistence type="inferred from homology"/>
<evidence type="ECO:0000256" key="4">
    <source>
        <dbReference type="ARBA" id="ARBA00011738"/>
    </source>
</evidence>
<evidence type="ECO:0000259" key="17">
    <source>
        <dbReference type="Pfam" id="PF17801"/>
    </source>
</evidence>
<dbReference type="Proteomes" id="UP001159428">
    <property type="component" value="Unassembled WGS sequence"/>
</dbReference>
<accession>A0AAU9X845</accession>
<dbReference type="Gene3D" id="3.20.20.70">
    <property type="entry name" value="Aldolase class I"/>
    <property type="match status" value="2"/>
</dbReference>
<dbReference type="AlphaFoldDB" id="A0AAU9X845"/>
<dbReference type="PROSITE" id="PS50297">
    <property type="entry name" value="ANK_REP_REGION"/>
    <property type="match status" value="2"/>
</dbReference>
<keyword evidence="10" id="KW-0325">Glycoprotein</keyword>
<dbReference type="SUPFAM" id="SSF51011">
    <property type="entry name" value="Glycosyl hydrolase domain"/>
    <property type="match status" value="2"/>
</dbReference>
<reference evidence="18 19" key="1">
    <citation type="submission" date="2022-05" db="EMBL/GenBank/DDBJ databases">
        <authorList>
            <consortium name="Genoscope - CEA"/>
            <person name="William W."/>
        </authorList>
    </citation>
    <scope>NUCLEOTIDE SEQUENCE [LARGE SCALE GENOMIC DNA]</scope>
</reference>
<dbReference type="Pfam" id="PF17450">
    <property type="entry name" value="Melibiase_2_C"/>
    <property type="match status" value="1"/>
</dbReference>
<keyword evidence="12 14" id="KW-0326">Glycosidase</keyword>
<evidence type="ECO:0000313" key="18">
    <source>
        <dbReference type="EMBL" id="CAH3138626.1"/>
    </source>
</evidence>
<feature type="compositionally biased region" description="Basic and acidic residues" evidence="15">
    <location>
        <begin position="30"/>
        <end position="39"/>
    </location>
</feature>
<evidence type="ECO:0000256" key="10">
    <source>
        <dbReference type="ARBA" id="ARBA00023180"/>
    </source>
</evidence>
<dbReference type="PROSITE" id="PS50088">
    <property type="entry name" value="ANK_REPEAT"/>
    <property type="match status" value="2"/>
</dbReference>
<dbReference type="FunFam" id="3.20.20.70:FF:000070">
    <property type="entry name" value="Alpha-galactosidase"/>
    <property type="match status" value="2"/>
</dbReference>
<evidence type="ECO:0000256" key="14">
    <source>
        <dbReference type="RuleBase" id="RU361168"/>
    </source>
</evidence>
<dbReference type="InterPro" id="IPR000111">
    <property type="entry name" value="Glyco_hydro_27/36_CS"/>
</dbReference>
<evidence type="ECO:0000256" key="13">
    <source>
        <dbReference type="PROSITE-ProRule" id="PRU00023"/>
    </source>
</evidence>
<evidence type="ECO:0000256" key="9">
    <source>
        <dbReference type="ARBA" id="ARBA00023157"/>
    </source>
</evidence>
<evidence type="ECO:0000256" key="8">
    <source>
        <dbReference type="ARBA" id="ARBA00023098"/>
    </source>
</evidence>
<dbReference type="Gene3D" id="1.25.40.20">
    <property type="entry name" value="Ankyrin repeat-containing domain"/>
    <property type="match status" value="1"/>
</dbReference>
<evidence type="ECO:0000256" key="6">
    <source>
        <dbReference type="ARBA" id="ARBA00022729"/>
    </source>
</evidence>
<dbReference type="Pfam" id="PF16499">
    <property type="entry name" value="Melibiase_2"/>
    <property type="match status" value="2"/>
</dbReference>